<gene>
    <name evidence="5" type="ORF">PCOS0759_LOCUS7913</name>
</gene>
<organism evidence="5">
    <name type="scientific">Percolomonas cosmopolitus</name>
    <dbReference type="NCBI Taxonomy" id="63605"/>
    <lineage>
        <taxon>Eukaryota</taxon>
        <taxon>Discoba</taxon>
        <taxon>Heterolobosea</taxon>
        <taxon>Tetramitia</taxon>
        <taxon>Eutetramitia</taxon>
        <taxon>Percolomonadidae</taxon>
        <taxon>Percolomonas</taxon>
    </lineage>
</organism>
<evidence type="ECO:0000256" key="3">
    <source>
        <dbReference type="SAM" id="MobiDB-lite"/>
    </source>
</evidence>
<feature type="compositionally biased region" description="Basic and acidic residues" evidence="3">
    <location>
        <begin position="90"/>
        <end position="99"/>
    </location>
</feature>
<dbReference type="GO" id="GO:0005634">
    <property type="term" value="C:nucleus"/>
    <property type="evidence" value="ECO:0007669"/>
    <property type="project" value="TreeGrafter"/>
</dbReference>
<feature type="domain" description="RRM" evidence="4">
    <location>
        <begin position="152"/>
        <end position="229"/>
    </location>
</feature>
<dbReference type="InterPro" id="IPR035979">
    <property type="entry name" value="RBD_domain_sf"/>
</dbReference>
<dbReference type="EMBL" id="HBGD01009622">
    <property type="protein sequence ID" value="CAD9084659.1"/>
    <property type="molecule type" value="Transcribed_RNA"/>
</dbReference>
<dbReference type="InterPro" id="IPR000504">
    <property type="entry name" value="RRM_dom"/>
</dbReference>
<dbReference type="GO" id="GO:0005737">
    <property type="term" value="C:cytoplasm"/>
    <property type="evidence" value="ECO:0007669"/>
    <property type="project" value="TreeGrafter"/>
</dbReference>
<protein>
    <recommendedName>
        <fullName evidence="4">RRM domain-containing protein</fullName>
    </recommendedName>
</protein>
<reference evidence="5" key="1">
    <citation type="submission" date="2021-01" db="EMBL/GenBank/DDBJ databases">
        <authorList>
            <person name="Corre E."/>
            <person name="Pelletier E."/>
            <person name="Niang G."/>
            <person name="Scheremetjew M."/>
            <person name="Finn R."/>
            <person name="Kale V."/>
            <person name="Holt S."/>
            <person name="Cochrane G."/>
            <person name="Meng A."/>
            <person name="Brown T."/>
            <person name="Cohen L."/>
        </authorList>
    </citation>
    <scope>NUCLEOTIDE SEQUENCE</scope>
    <source>
        <strain evidence="5">WS</strain>
    </source>
</reference>
<evidence type="ECO:0000259" key="4">
    <source>
        <dbReference type="PROSITE" id="PS50102"/>
    </source>
</evidence>
<evidence type="ECO:0000256" key="1">
    <source>
        <dbReference type="ARBA" id="ARBA00022884"/>
    </source>
</evidence>
<dbReference type="InterPro" id="IPR012677">
    <property type="entry name" value="Nucleotide-bd_a/b_plait_sf"/>
</dbReference>
<dbReference type="SUPFAM" id="SSF54928">
    <property type="entry name" value="RNA-binding domain, RBD"/>
    <property type="match status" value="2"/>
</dbReference>
<proteinExistence type="predicted"/>
<keyword evidence="1 2" id="KW-0694">RNA-binding</keyword>
<feature type="compositionally biased region" description="Gly residues" evidence="3">
    <location>
        <begin position="121"/>
        <end position="131"/>
    </location>
</feature>
<feature type="compositionally biased region" description="Basic residues" evidence="3">
    <location>
        <begin position="107"/>
        <end position="120"/>
    </location>
</feature>
<dbReference type="CDD" id="cd00590">
    <property type="entry name" value="RRM_SF"/>
    <property type="match status" value="2"/>
</dbReference>
<sequence>MSEGNDTREQPNLDFETNRVYVGNLNWKTSWQDLKDFFNDQIGGVEFADVLIDYNGRSKGCGIVEFASNEEAKRAVKELQGFDFDGREIFLREDREPTRRTNGGRGRGGRGRGRGGRGRGGRGAPRGGPRGGSIRKTTTRPQREETGGDTGRQVYVGNLSWTTTKEAIDNKFAEFGAIETVTLESDFKGRSKGWATVLFEDKESSDAAVAAMDGVEFEGRPLKVHVDRFFVDSKNSGEEETTQE</sequence>
<dbReference type="SMART" id="SM00360">
    <property type="entry name" value="RRM"/>
    <property type="match status" value="2"/>
</dbReference>
<dbReference type="PANTHER" id="PTHR23003">
    <property type="entry name" value="RNA RECOGNITION MOTIF RRM DOMAIN CONTAINING PROTEIN"/>
    <property type="match status" value="1"/>
</dbReference>
<dbReference type="PROSITE" id="PS50102">
    <property type="entry name" value="RRM"/>
    <property type="match status" value="2"/>
</dbReference>
<dbReference type="GO" id="GO:0003729">
    <property type="term" value="F:mRNA binding"/>
    <property type="evidence" value="ECO:0007669"/>
    <property type="project" value="TreeGrafter"/>
</dbReference>
<accession>A0A7S1KSX6</accession>
<dbReference type="Gene3D" id="3.30.70.330">
    <property type="match status" value="2"/>
</dbReference>
<dbReference type="AlphaFoldDB" id="A0A7S1KSX6"/>
<evidence type="ECO:0000313" key="5">
    <source>
        <dbReference type="EMBL" id="CAD9084659.1"/>
    </source>
</evidence>
<feature type="region of interest" description="Disordered" evidence="3">
    <location>
        <begin position="90"/>
        <end position="152"/>
    </location>
</feature>
<dbReference type="InterPro" id="IPR050374">
    <property type="entry name" value="RRT5_SRSF_SR"/>
</dbReference>
<feature type="domain" description="RRM" evidence="4">
    <location>
        <begin position="18"/>
        <end position="96"/>
    </location>
</feature>
<name>A0A7S1KSX6_9EUKA</name>
<dbReference type="Pfam" id="PF00076">
    <property type="entry name" value="RRM_1"/>
    <property type="match status" value="2"/>
</dbReference>
<evidence type="ECO:0000256" key="2">
    <source>
        <dbReference type="PROSITE-ProRule" id="PRU00176"/>
    </source>
</evidence>